<dbReference type="InterPro" id="IPR011051">
    <property type="entry name" value="RmlC_Cupin_sf"/>
</dbReference>
<gene>
    <name evidence="1" type="ORF">B0A81_18795</name>
</gene>
<dbReference type="CDD" id="cd02230">
    <property type="entry name" value="cupin_HP0902-like"/>
    <property type="match status" value="1"/>
</dbReference>
<name>A0ABX4CPQ1_9FLAO</name>
<dbReference type="RefSeq" id="WP_089059429.1">
    <property type="nucleotide sequence ID" value="NZ_MUHD01000038.1"/>
</dbReference>
<organism evidence="1 2">
    <name type="scientific">Flavobacterium plurextorum</name>
    <dbReference type="NCBI Taxonomy" id="1114867"/>
    <lineage>
        <taxon>Bacteria</taxon>
        <taxon>Pseudomonadati</taxon>
        <taxon>Bacteroidota</taxon>
        <taxon>Flavobacteriia</taxon>
        <taxon>Flavobacteriales</taxon>
        <taxon>Flavobacteriaceae</taxon>
        <taxon>Flavobacterium</taxon>
    </lineage>
</organism>
<keyword evidence="2" id="KW-1185">Reference proteome</keyword>
<comment type="caution">
    <text evidence="1">The sequence shown here is derived from an EMBL/GenBank/DDBJ whole genome shotgun (WGS) entry which is preliminary data.</text>
</comment>
<evidence type="ECO:0000313" key="2">
    <source>
        <dbReference type="Proteomes" id="UP000198381"/>
    </source>
</evidence>
<sequence>MEKKDKNTAPQRTESNRIINAPLVEIDLNQSIVQIKNESNWTDKDHNSVTVFKSETMRIVLLGLKKNAELKTHKAGGVISVQVLQGKINFVTEQKSILIEKGQMIALHENILHSVLALEETFFLLTLASNKQIE</sequence>
<dbReference type="EMBL" id="MUHD01000038">
    <property type="protein sequence ID" value="OXB03142.1"/>
    <property type="molecule type" value="Genomic_DNA"/>
</dbReference>
<dbReference type="InterPro" id="IPR014710">
    <property type="entry name" value="RmlC-like_jellyroll"/>
</dbReference>
<accession>A0ABX4CPQ1</accession>
<dbReference type="Gene3D" id="2.60.120.10">
    <property type="entry name" value="Jelly Rolls"/>
    <property type="match status" value="1"/>
</dbReference>
<evidence type="ECO:0000313" key="1">
    <source>
        <dbReference type="EMBL" id="OXB03142.1"/>
    </source>
</evidence>
<reference evidence="1 2" key="1">
    <citation type="submission" date="2016-11" db="EMBL/GenBank/DDBJ databases">
        <title>Whole genomes of Flavobacteriaceae.</title>
        <authorList>
            <person name="Stine C."/>
            <person name="Li C."/>
            <person name="Tadesse D."/>
        </authorList>
    </citation>
    <scope>NUCLEOTIDE SEQUENCE [LARGE SCALE GENOMIC DNA]</scope>
    <source>
        <strain evidence="1 2">CCUG 60112</strain>
    </source>
</reference>
<protein>
    <recommendedName>
        <fullName evidence="3">Cupin domain-containing protein</fullName>
    </recommendedName>
</protein>
<dbReference type="Proteomes" id="UP000198381">
    <property type="component" value="Unassembled WGS sequence"/>
</dbReference>
<dbReference type="SUPFAM" id="SSF51182">
    <property type="entry name" value="RmlC-like cupins"/>
    <property type="match status" value="1"/>
</dbReference>
<evidence type="ECO:0008006" key="3">
    <source>
        <dbReference type="Google" id="ProtNLM"/>
    </source>
</evidence>
<proteinExistence type="predicted"/>